<reference evidence="10 12" key="1">
    <citation type="submission" date="2012-08" db="EMBL/GenBank/DDBJ databases">
        <authorList>
            <person name="Gan P.H.P."/>
            <person name="Ikeda K."/>
            <person name="Irieda H."/>
            <person name="Narusaka M."/>
            <person name="O'Connell R.J."/>
            <person name="Narusaka Y."/>
            <person name="Takano Y."/>
            <person name="Kubo Y."/>
            <person name="Shirasu K."/>
        </authorList>
    </citation>
    <scope>NUCLEOTIDE SEQUENCE [LARGE SCALE GENOMIC DNA]</scope>
    <source>
        <strain evidence="10 12">Nara gc5</strain>
    </source>
</reference>
<dbReference type="OrthoDB" id="4811013at2759"/>
<organism evidence="10 12">
    <name type="scientific">Colletotrichum fructicola (strain Nara gc5)</name>
    <name type="common">Anthracnose fungus</name>
    <name type="synonym">Colletotrichum gloeosporioides (strain Nara gc5)</name>
    <dbReference type="NCBI Taxonomy" id="1213859"/>
    <lineage>
        <taxon>Eukaryota</taxon>
        <taxon>Fungi</taxon>
        <taxon>Dikarya</taxon>
        <taxon>Ascomycota</taxon>
        <taxon>Pezizomycotina</taxon>
        <taxon>Sordariomycetes</taxon>
        <taxon>Hypocreomycetidae</taxon>
        <taxon>Glomerellales</taxon>
        <taxon>Glomerellaceae</taxon>
        <taxon>Colletotrichum</taxon>
        <taxon>Colletotrichum gloeosporioides species complex</taxon>
    </lineage>
</organism>
<keyword evidence="3 10" id="KW-0645">Protease</keyword>
<evidence type="ECO:0000313" key="11">
    <source>
        <dbReference type="EMBL" id="KAF4480780.1"/>
    </source>
</evidence>
<dbReference type="PANTHER" id="PTHR37016:SF3">
    <property type="entry name" value="NEUTRAL PROTEASE 2-RELATED"/>
    <property type="match status" value="1"/>
</dbReference>
<evidence type="ECO:0000259" key="9">
    <source>
        <dbReference type="Pfam" id="PF14521"/>
    </source>
</evidence>
<proteinExistence type="inferred from homology"/>
<dbReference type="InterPro" id="IPR050414">
    <property type="entry name" value="Fungal_M35_metalloproteases"/>
</dbReference>
<gene>
    <name evidence="11" type="ORF">CGGC5_v010294</name>
    <name evidence="10" type="ORF">CGGC5_v017202</name>
</gene>
<dbReference type="RefSeq" id="XP_031875262.1">
    <property type="nucleotide sequence ID" value="XM_032028464.1"/>
</dbReference>
<evidence type="ECO:0000256" key="4">
    <source>
        <dbReference type="ARBA" id="ARBA00022723"/>
    </source>
</evidence>
<dbReference type="Proteomes" id="UP000011096">
    <property type="component" value="Unassembled WGS sequence"/>
</dbReference>
<evidence type="ECO:0000313" key="10">
    <source>
        <dbReference type="EMBL" id="KAF4474301.1"/>
    </source>
</evidence>
<dbReference type="GO" id="GO:0046872">
    <property type="term" value="F:metal ion binding"/>
    <property type="evidence" value="ECO:0007669"/>
    <property type="project" value="UniProtKB-KW"/>
</dbReference>
<dbReference type="GO" id="GO:0006508">
    <property type="term" value="P:proteolysis"/>
    <property type="evidence" value="ECO:0007669"/>
    <property type="project" value="UniProtKB-KW"/>
</dbReference>
<dbReference type="InterPro" id="IPR024079">
    <property type="entry name" value="MetalloPept_cat_dom_sf"/>
</dbReference>
<keyword evidence="7" id="KW-0482">Metalloprotease</keyword>
<reference evidence="10 12" key="2">
    <citation type="submission" date="2020-04" db="EMBL/GenBank/DDBJ databases">
        <title>Genome sequencing and assembly of multiple isolates from the Colletotrichum gloeosporioides species complex.</title>
        <authorList>
            <person name="Gan P."/>
            <person name="Shirasu K."/>
        </authorList>
    </citation>
    <scope>NUCLEOTIDE SEQUENCE [LARGE SCALE GENOMIC DNA]</scope>
    <source>
        <strain evidence="10 12">Nara gc5</strain>
    </source>
</reference>
<feature type="domain" description="Lysine-specific metallo-endopeptidase" evidence="9">
    <location>
        <begin position="77"/>
        <end position="247"/>
    </location>
</feature>
<evidence type="ECO:0000313" key="12">
    <source>
        <dbReference type="Proteomes" id="UP000011096"/>
    </source>
</evidence>
<comment type="caution">
    <text evidence="10">The sequence shown here is derived from an EMBL/GenBank/DDBJ whole genome shotgun (WGS) entry which is preliminary data.</text>
</comment>
<evidence type="ECO:0000256" key="2">
    <source>
        <dbReference type="ARBA" id="ARBA00010279"/>
    </source>
</evidence>
<evidence type="ECO:0000256" key="5">
    <source>
        <dbReference type="ARBA" id="ARBA00022801"/>
    </source>
</evidence>
<dbReference type="InParanoid" id="A0A7J6IE46"/>
<dbReference type="GeneID" id="43612562"/>
<keyword evidence="6" id="KW-0862">Zinc</keyword>
<feature type="signal peptide" evidence="8">
    <location>
        <begin position="1"/>
        <end position="19"/>
    </location>
</feature>
<keyword evidence="8" id="KW-0732">Signal</keyword>
<evidence type="ECO:0000256" key="6">
    <source>
        <dbReference type="ARBA" id="ARBA00022833"/>
    </source>
</evidence>
<dbReference type="AlphaFoldDB" id="A0A7J6IE46"/>
<dbReference type="EMBL" id="ANPB02000006">
    <property type="protein sequence ID" value="KAF4480780.1"/>
    <property type="molecule type" value="Genomic_DNA"/>
</dbReference>
<dbReference type="Gene3D" id="3.40.390.10">
    <property type="entry name" value="Collagenase (Catalytic Domain)"/>
    <property type="match status" value="1"/>
</dbReference>
<evidence type="ECO:0000256" key="7">
    <source>
        <dbReference type="ARBA" id="ARBA00023049"/>
    </source>
</evidence>
<keyword evidence="5" id="KW-0378">Hydrolase</keyword>
<protein>
    <submittedName>
        <fullName evidence="10">Neutral protease 2-like protein MEP5</fullName>
    </submittedName>
</protein>
<keyword evidence="12" id="KW-1185">Reference proteome</keyword>
<dbReference type="Pfam" id="PF14521">
    <property type="entry name" value="Aspzincin_M35"/>
    <property type="match status" value="1"/>
</dbReference>
<dbReference type="CDD" id="cd11008">
    <property type="entry name" value="M35_deuterolysin_like"/>
    <property type="match status" value="1"/>
</dbReference>
<evidence type="ECO:0000256" key="1">
    <source>
        <dbReference type="ARBA" id="ARBA00001947"/>
    </source>
</evidence>
<dbReference type="InterPro" id="IPR029463">
    <property type="entry name" value="Lys_MEP"/>
</dbReference>
<comment type="similarity">
    <text evidence="2">Belongs to the peptidase M35 family.</text>
</comment>
<accession>A0A7J6IE46</accession>
<evidence type="ECO:0000256" key="3">
    <source>
        <dbReference type="ARBA" id="ARBA00022670"/>
    </source>
</evidence>
<comment type="cofactor">
    <cofactor evidence="1">
        <name>Zn(2+)</name>
        <dbReference type="ChEBI" id="CHEBI:29105"/>
    </cofactor>
</comment>
<dbReference type="PANTHER" id="PTHR37016">
    <property type="match status" value="1"/>
</dbReference>
<dbReference type="SUPFAM" id="SSF55486">
    <property type="entry name" value="Metalloproteases ('zincins'), catalytic domain"/>
    <property type="match status" value="1"/>
</dbReference>
<sequence>MRKVISILFVALNFSHVFGVLTPSERGLLASYDKRALTSWVSMTKGSDWPCSSSQLKDIEKSVEHAKILANGAIVALDNAGTTSKAYTRWFGRTNANKAQLSTIKTSHFGAPNRFLQMPSSTVKSYDEGGPSPQRLVYACPPKDFPLCNGGVAAAAINAGDQVFKTNILLACPSFFKKASNSQMLSNWRKGKYTPSSGMILLHETQHLDAIVGKGKRCIDLAYPVEDCEKLTDKDKIRNAQNYAFFALDVTAIPPKRK</sequence>
<evidence type="ECO:0000256" key="8">
    <source>
        <dbReference type="SAM" id="SignalP"/>
    </source>
</evidence>
<feature type="chain" id="PRO_5033911826" evidence="8">
    <location>
        <begin position="20"/>
        <end position="258"/>
    </location>
</feature>
<dbReference type="EMBL" id="ANPB02000011">
    <property type="protein sequence ID" value="KAF4474301.1"/>
    <property type="molecule type" value="Genomic_DNA"/>
</dbReference>
<name>A0A7J6IE46_COLFN</name>
<dbReference type="GO" id="GO:0004222">
    <property type="term" value="F:metalloendopeptidase activity"/>
    <property type="evidence" value="ECO:0007669"/>
    <property type="project" value="InterPro"/>
</dbReference>
<keyword evidence="4" id="KW-0479">Metal-binding</keyword>